<dbReference type="AlphaFoldDB" id="D8MUL9"/>
<dbReference type="Gene3D" id="3.40.50.1980">
    <property type="entry name" value="Nitrogenase molybdenum iron protein domain"/>
    <property type="match status" value="2"/>
</dbReference>
<feature type="signal peptide" evidence="1">
    <location>
        <begin position="1"/>
        <end position="28"/>
    </location>
</feature>
<dbReference type="KEGG" id="ebi:EbC_29950"/>
<feature type="domain" description="Fe/B12 periplasmic-binding" evidence="2">
    <location>
        <begin position="47"/>
        <end position="348"/>
    </location>
</feature>
<organism evidence="4">
    <name type="scientific">Erwinia billingiae (strain Eb661)</name>
    <dbReference type="NCBI Taxonomy" id="634500"/>
    <lineage>
        <taxon>Bacteria</taxon>
        <taxon>Pseudomonadati</taxon>
        <taxon>Pseudomonadota</taxon>
        <taxon>Gammaproteobacteria</taxon>
        <taxon>Enterobacterales</taxon>
        <taxon>Erwiniaceae</taxon>
        <taxon>Erwinia</taxon>
    </lineage>
</organism>
<accession>D8MUL9</accession>
<dbReference type="InterPro" id="IPR050902">
    <property type="entry name" value="ABC_Transporter_SBP"/>
</dbReference>
<dbReference type="Proteomes" id="UP000008793">
    <property type="component" value="Chromosome"/>
</dbReference>
<dbReference type="PROSITE" id="PS50983">
    <property type="entry name" value="FE_B12_PBP"/>
    <property type="match status" value="1"/>
</dbReference>
<dbReference type="STRING" id="634500.EbC_29950"/>
<proteinExistence type="predicted"/>
<evidence type="ECO:0000313" key="4">
    <source>
        <dbReference type="Proteomes" id="UP000008793"/>
    </source>
</evidence>
<evidence type="ECO:0000313" key="3">
    <source>
        <dbReference type="EMBL" id="CAX60526.1"/>
    </source>
</evidence>
<dbReference type="HOGENOM" id="CLU_038034_5_0_6"/>
<dbReference type="EMBL" id="FP236843">
    <property type="protein sequence ID" value="CAX60526.1"/>
    <property type="molecule type" value="Genomic_DNA"/>
</dbReference>
<evidence type="ECO:0000259" key="2">
    <source>
        <dbReference type="PROSITE" id="PS50983"/>
    </source>
</evidence>
<dbReference type="eggNOG" id="COG0614">
    <property type="taxonomic scope" value="Bacteria"/>
</dbReference>
<dbReference type="Pfam" id="PF01497">
    <property type="entry name" value="Peripla_BP_2"/>
    <property type="match status" value="1"/>
</dbReference>
<dbReference type="PANTHER" id="PTHR30535">
    <property type="entry name" value="VITAMIN B12-BINDING PROTEIN"/>
    <property type="match status" value="1"/>
</dbReference>
<dbReference type="PANTHER" id="PTHR30535:SF34">
    <property type="entry name" value="MOLYBDATE-BINDING PROTEIN MOLA"/>
    <property type="match status" value="1"/>
</dbReference>
<evidence type="ECO:0000256" key="1">
    <source>
        <dbReference type="SAM" id="SignalP"/>
    </source>
</evidence>
<keyword evidence="1" id="KW-0732">Signal</keyword>
<reference evidence="3 4" key="1">
    <citation type="journal article" date="2010" name="BMC Genomics">
        <title>Genome comparison of the epiphytic bacteria Erwinia billingiae and E. tasmaniensis with the pear pathogen E. pyrifoliae.</title>
        <authorList>
            <person name="Kube M."/>
            <person name="Migdoll A.M."/>
            <person name="Gehring I."/>
            <person name="Heitmann K."/>
            <person name="Mayer Y."/>
            <person name="Kuhl H."/>
            <person name="Knaust F."/>
            <person name="Geider K."/>
            <person name="Reinhardt R."/>
        </authorList>
    </citation>
    <scope>NUCLEOTIDE SEQUENCE [LARGE SCALE GENOMIC DNA]</scope>
    <source>
        <strain evidence="3 4">Eb661</strain>
    </source>
</reference>
<keyword evidence="4" id="KW-1185">Reference proteome</keyword>
<name>D8MUL9_ERWBE</name>
<dbReference type="CDD" id="cd01139">
    <property type="entry name" value="TroA_f"/>
    <property type="match status" value="1"/>
</dbReference>
<feature type="chain" id="PRO_5003118247" evidence="1">
    <location>
        <begin position="29"/>
        <end position="375"/>
    </location>
</feature>
<sequence>MENLSGLVIKKIAVSLTLLALTAGSSWAATVTDIAGREVTLPEKTDRILLGEGRLFYAVSLLEGQKPVDRIVGWQGDFRKLDTQTYAEYRKKFPKIDNIPLIGHTTADSISPEKVLTLNPDVAIFGLSGHGPGRSSELVSQLESAGVPVVFIDFRANPLKNTVPSMRVLGKVLHREKEAENYISFYQQNLKRVTDITSKIPAADKPSVFIELRAASMPECCGTAGKGNMGDFIDLAGGNNIARDLLPGPLGTVNLEKVIASQPKIYIASGGKAPGAAGPGIKLGAQVSQQEAQSSLATVLKRTGINQLDAVKEGRSYAIWHNFYNSPYNILAIQAFAKWLYPEQFADLDVAATEKQVYQQFLAVPPTGTYWTETE</sequence>
<dbReference type="SUPFAM" id="SSF53807">
    <property type="entry name" value="Helical backbone' metal receptor"/>
    <property type="match status" value="1"/>
</dbReference>
<dbReference type="InterPro" id="IPR002491">
    <property type="entry name" value="ABC_transptr_periplasmic_BD"/>
</dbReference>
<gene>
    <name evidence="3" type="ordered locus">EbC_29950</name>
</gene>
<dbReference type="GeneID" id="90512971"/>
<dbReference type="RefSeq" id="WP_013203011.1">
    <property type="nucleotide sequence ID" value="NC_014306.1"/>
</dbReference>
<protein>
    <submittedName>
        <fullName evidence="3">ABC-type Fe3+-hydroxamate transport system, periplasmic component</fullName>
    </submittedName>
</protein>